<proteinExistence type="predicted"/>
<evidence type="ECO:0000313" key="2">
    <source>
        <dbReference type="EMBL" id="KAJ8373572.1"/>
    </source>
</evidence>
<sequence length="147" mass="16768">MLEIKRGLTLNTLSTVLKGHYKVDSTTDLYHQLINISQEPRESSLNFVFRAIELKEKLLWKATNGDTDEQYSNDTIRRKFLRSIETGLLSDSVKFQILPYLSDVRTSDEGLIELKKEAKSPRVQELHTAATKDALQSKTKPAPYPDS</sequence>
<reference evidence="2" key="1">
    <citation type="journal article" date="2023" name="Science">
        <title>Genome structures resolve the early diversification of teleost fishes.</title>
        <authorList>
            <person name="Parey E."/>
            <person name="Louis A."/>
            <person name="Montfort J."/>
            <person name="Bouchez O."/>
            <person name="Roques C."/>
            <person name="Iampietro C."/>
            <person name="Lluch J."/>
            <person name="Castinel A."/>
            <person name="Donnadieu C."/>
            <person name="Desvignes T."/>
            <person name="Floi Bucao C."/>
            <person name="Jouanno E."/>
            <person name="Wen M."/>
            <person name="Mejri S."/>
            <person name="Dirks R."/>
            <person name="Jansen H."/>
            <person name="Henkel C."/>
            <person name="Chen W.J."/>
            <person name="Zahm M."/>
            <person name="Cabau C."/>
            <person name="Klopp C."/>
            <person name="Thompson A.W."/>
            <person name="Robinson-Rechavi M."/>
            <person name="Braasch I."/>
            <person name="Lecointre G."/>
            <person name="Bobe J."/>
            <person name="Postlethwait J.H."/>
            <person name="Berthelot C."/>
            <person name="Roest Crollius H."/>
            <person name="Guiguen Y."/>
        </authorList>
    </citation>
    <scope>NUCLEOTIDE SEQUENCE</scope>
    <source>
        <strain evidence="2">WJC10195</strain>
    </source>
</reference>
<evidence type="ECO:0000313" key="3">
    <source>
        <dbReference type="Proteomes" id="UP001152622"/>
    </source>
</evidence>
<dbReference type="OrthoDB" id="10068084at2759"/>
<evidence type="ECO:0000256" key="1">
    <source>
        <dbReference type="SAM" id="MobiDB-lite"/>
    </source>
</evidence>
<organism evidence="2 3">
    <name type="scientific">Synaphobranchus kaupii</name>
    <name type="common">Kaup's arrowtooth eel</name>
    <dbReference type="NCBI Taxonomy" id="118154"/>
    <lineage>
        <taxon>Eukaryota</taxon>
        <taxon>Metazoa</taxon>
        <taxon>Chordata</taxon>
        <taxon>Craniata</taxon>
        <taxon>Vertebrata</taxon>
        <taxon>Euteleostomi</taxon>
        <taxon>Actinopterygii</taxon>
        <taxon>Neopterygii</taxon>
        <taxon>Teleostei</taxon>
        <taxon>Anguilliformes</taxon>
        <taxon>Synaphobranchidae</taxon>
        <taxon>Synaphobranchus</taxon>
    </lineage>
</organism>
<gene>
    <name evidence="2" type="ORF">SKAU_G00041520</name>
</gene>
<dbReference type="AlphaFoldDB" id="A0A9Q1G266"/>
<accession>A0A9Q1G266</accession>
<comment type="caution">
    <text evidence="2">The sequence shown here is derived from an EMBL/GenBank/DDBJ whole genome shotgun (WGS) entry which is preliminary data.</text>
</comment>
<protein>
    <submittedName>
        <fullName evidence="2">Uncharacterized protein</fullName>
    </submittedName>
</protein>
<name>A0A9Q1G266_SYNKA</name>
<dbReference type="EMBL" id="JAINUF010000002">
    <property type="protein sequence ID" value="KAJ8373572.1"/>
    <property type="molecule type" value="Genomic_DNA"/>
</dbReference>
<dbReference type="Proteomes" id="UP001152622">
    <property type="component" value="Chromosome 2"/>
</dbReference>
<keyword evidence="3" id="KW-1185">Reference proteome</keyword>
<feature type="region of interest" description="Disordered" evidence="1">
    <location>
        <begin position="122"/>
        <end position="147"/>
    </location>
</feature>